<reference evidence="7 8" key="1">
    <citation type="submission" date="2018-11" db="EMBL/GenBank/DDBJ databases">
        <title>Genome sequence of Saitozyma podzolica DSM 27192.</title>
        <authorList>
            <person name="Aliyu H."/>
            <person name="Gorte O."/>
            <person name="Ochsenreither K."/>
        </authorList>
    </citation>
    <scope>NUCLEOTIDE SEQUENCE [LARGE SCALE GENOMIC DNA]</scope>
    <source>
        <strain evidence="7 8">DSM 27192</strain>
    </source>
</reference>
<evidence type="ECO:0000313" key="8">
    <source>
        <dbReference type="Proteomes" id="UP000279259"/>
    </source>
</evidence>
<sequence length="446" mass="50700">MICSNGPPSRVFPPTFKWGLASSAVQVEGGATSDSKGPSVWDTKASTPGQIFDGSSPNVCNDSYHLCEEDLKLLKLLGVRAYRFSISWPRVIPKGGRNEEINPAGLDYYSKLVDMLLENGIEPFVTIFHWDTPTALDEAYGSWRDADNMVADFARYAEVLFQTLGDRVKRWMTINEPIAMLFFPTMGGLYRNWRPEIDNWKTVYTLLKAHGTVVDLYRRRYQPSQGGTIGIVLSADWPEPLDDTEACRKMCQRRMDYFLGVFADPIYHGKYPEQIVRDLGDRLPALTDEDVCLIKGSTDNFCLNTYSSVFVTGQSIPREKWGPHSEMTGAVEESYLDHEGKPIGNAGHPFFLYDVPWGFRKMLRHIQKRYLIPLHLPLIITENGFAVKDEAKMRKEDCLNDVQRVNYYKGYLAELSAAVNEDALNCIGYFAWTIADNWEWASLKCD</sequence>
<comment type="caution">
    <text evidence="7">The sequence shown here is derived from an EMBL/GenBank/DDBJ whole genome shotgun (WGS) entry which is preliminary data.</text>
</comment>
<evidence type="ECO:0000256" key="1">
    <source>
        <dbReference type="ARBA" id="ARBA00010838"/>
    </source>
</evidence>
<dbReference type="OrthoDB" id="65569at2759"/>
<accession>A0A427YPS0</accession>
<keyword evidence="3" id="KW-0378">Hydrolase</keyword>
<dbReference type="PRINTS" id="PR00131">
    <property type="entry name" value="GLHYDRLASE1"/>
</dbReference>
<dbReference type="Gene3D" id="3.20.20.80">
    <property type="entry name" value="Glycosidases"/>
    <property type="match status" value="1"/>
</dbReference>
<dbReference type="InterPro" id="IPR001360">
    <property type="entry name" value="Glyco_hydro_1"/>
</dbReference>
<dbReference type="GO" id="GO:0005975">
    <property type="term" value="P:carbohydrate metabolic process"/>
    <property type="evidence" value="ECO:0007669"/>
    <property type="project" value="InterPro"/>
</dbReference>
<dbReference type="EC" id="3.2.1.21" evidence="2"/>
<dbReference type="Proteomes" id="UP000279259">
    <property type="component" value="Unassembled WGS sequence"/>
</dbReference>
<feature type="active site" description="Nucleophile" evidence="5">
    <location>
        <position position="382"/>
    </location>
</feature>
<dbReference type="InterPro" id="IPR018120">
    <property type="entry name" value="Glyco_hydro_1_AS"/>
</dbReference>
<dbReference type="PANTHER" id="PTHR10353">
    <property type="entry name" value="GLYCOSYL HYDROLASE"/>
    <property type="match status" value="1"/>
</dbReference>
<evidence type="ECO:0000313" key="7">
    <source>
        <dbReference type="EMBL" id="RSH93036.1"/>
    </source>
</evidence>
<keyword evidence="8" id="KW-1185">Reference proteome</keyword>
<comment type="similarity">
    <text evidence="1 6">Belongs to the glycosyl hydrolase 1 family.</text>
</comment>
<dbReference type="EMBL" id="RSCD01000004">
    <property type="protein sequence ID" value="RSH93036.1"/>
    <property type="molecule type" value="Genomic_DNA"/>
</dbReference>
<keyword evidence="4" id="KW-0326">Glycosidase</keyword>
<evidence type="ECO:0000256" key="5">
    <source>
        <dbReference type="PROSITE-ProRule" id="PRU10055"/>
    </source>
</evidence>
<protein>
    <recommendedName>
        <fullName evidence="2">beta-glucosidase</fullName>
        <ecNumber evidence="2">3.2.1.21</ecNumber>
    </recommendedName>
</protein>
<dbReference type="PROSITE" id="PS00572">
    <property type="entry name" value="GLYCOSYL_HYDROL_F1_1"/>
    <property type="match status" value="1"/>
</dbReference>
<evidence type="ECO:0000256" key="3">
    <source>
        <dbReference type="ARBA" id="ARBA00022801"/>
    </source>
</evidence>
<gene>
    <name evidence="7" type="ORF">EHS25_007389</name>
</gene>
<name>A0A427YPS0_9TREE</name>
<evidence type="ECO:0000256" key="6">
    <source>
        <dbReference type="RuleBase" id="RU003690"/>
    </source>
</evidence>
<dbReference type="AlphaFoldDB" id="A0A427YPS0"/>
<dbReference type="PANTHER" id="PTHR10353:SF36">
    <property type="entry name" value="LP05116P"/>
    <property type="match status" value="1"/>
</dbReference>
<organism evidence="7 8">
    <name type="scientific">Saitozyma podzolica</name>
    <dbReference type="NCBI Taxonomy" id="1890683"/>
    <lineage>
        <taxon>Eukaryota</taxon>
        <taxon>Fungi</taxon>
        <taxon>Dikarya</taxon>
        <taxon>Basidiomycota</taxon>
        <taxon>Agaricomycotina</taxon>
        <taxon>Tremellomycetes</taxon>
        <taxon>Tremellales</taxon>
        <taxon>Trimorphomycetaceae</taxon>
        <taxon>Saitozyma</taxon>
    </lineage>
</organism>
<dbReference type="STRING" id="1890683.A0A427YPS0"/>
<proteinExistence type="inferred from homology"/>
<dbReference type="GO" id="GO:0008422">
    <property type="term" value="F:beta-glucosidase activity"/>
    <property type="evidence" value="ECO:0007669"/>
    <property type="project" value="TreeGrafter"/>
</dbReference>
<evidence type="ECO:0000256" key="2">
    <source>
        <dbReference type="ARBA" id="ARBA00012744"/>
    </source>
</evidence>
<dbReference type="Pfam" id="PF00232">
    <property type="entry name" value="Glyco_hydro_1"/>
    <property type="match status" value="1"/>
</dbReference>
<dbReference type="SUPFAM" id="SSF51445">
    <property type="entry name" value="(Trans)glycosidases"/>
    <property type="match status" value="1"/>
</dbReference>
<evidence type="ECO:0000256" key="4">
    <source>
        <dbReference type="ARBA" id="ARBA00023295"/>
    </source>
</evidence>
<dbReference type="InterPro" id="IPR017853">
    <property type="entry name" value="GH"/>
</dbReference>